<dbReference type="Proteomes" id="UP000663862">
    <property type="component" value="Unassembled WGS sequence"/>
</dbReference>
<evidence type="ECO:0000313" key="10">
    <source>
        <dbReference type="EMBL" id="CAF4858559.1"/>
    </source>
</evidence>
<dbReference type="EMBL" id="CAJNYV010000038">
    <property type="protein sequence ID" value="CAF3330322.1"/>
    <property type="molecule type" value="Genomic_DNA"/>
</dbReference>
<evidence type="ECO:0000313" key="1">
    <source>
        <dbReference type="EMBL" id="CAF3006157.1"/>
    </source>
</evidence>
<evidence type="ECO:0000313" key="7">
    <source>
        <dbReference type="EMBL" id="CAF4345747.1"/>
    </source>
</evidence>
<reference evidence="7" key="1">
    <citation type="submission" date="2021-02" db="EMBL/GenBank/DDBJ databases">
        <authorList>
            <person name="Nowell W R."/>
        </authorList>
    </citation>
    <scope>NUCLEOTIDE SEQUENCE</scope>
</reference>
<dbReference type="EMBL" id="CAJOBO010000355">
    <property type="protein sequence ID" value="CAF4200415.1"/>
    <property type="molecule type" value="Genomic_DNA"/>
</dbReference>
<evidence type="ECO:0000313" key="2">
    <source>
        <dbReference type="EMBL" id="CAF3197199.1"/>
    </source>
</evidence>
<dbReference type="OrthoDB" id="9989000at2759"/>
<dbReference type="EMBL" id="CAJNXB010000049">
    <property type="protein sequence ID" value="CAF3006157.1"/>
    <property type="molecule type" value="Genomic_DNA"/>
</dbReference>
<dbReference type="Proteomes" id="UP000663848">
    <property type="component" value="Unassembled WGS sequence"/>
</dbReference>
<gene>
    <name evidence="3" type="ORF">FME351_LOCUS1040</name>
    <name evidence="4" type="ORF">GRG538_LOCUS3054</name>
    <name evidence="6" type="ORF">HFQ381_LOCUS7435</name>
    <name evidence="5" type="ORF">KIK155_LOCUS1533</name>
    <name evidence="2" type="ORF">LUA448_LOCUS1984</name>
    <name evidence="10" type="ORF">QYT958_LOCUS27736</name>
    <name evidence="1" type="ORF">TIS948_LOCUS1710</name>
    <name evidence="8" type="ORF">TOA249_LOCUS9159</name>
    <name evidence="7" type="ORF">TSG867_LOCUS9189</name>
    <name evidence="9" type="ORF">UJA718_LOCUS39490</name>
</gene>
<organism evidence="7 11">
    <name type="scientific">Rotaria socialis</name>
    <dbReference type="NCBI Taxonomy" id="392032"/>
    <lineage>
        <taxon>Eukaryota</taxon>
        <taxon>Metazoa</taxon>
        <taxon>Spiralia</taxon>
        <taxon>Gnathifera</taxon>
        <taxon>Rotifera</taxon>
        <taxon>Eurotatoria</taxon>
        <taxon>Bdelloidea</taxon>
        <taxon>Philodinida</taxon>
        <taxon>Philodinidae</taxon>
        <taxon>Rotaria</taxon>
    </lineage>
</organism>
<dbReference type="Proteomes" id="UP000663869">
    <property type="component" value="Unassembled WGS sequence"/>
</dbReference>
<evidence type="ECO:0000313" key="8">
    <source>
        <dbReference type="EMBL" id="CAF4579387.1"/>
    </source>
</evidence>
<dbReference type="Proteomes" id="UP000663838">
    <property type="component" value="Unassembled WGS sequence"/>
</dbReference>
<dbReference type="Proteomes" id="UP000663865">
    <property type="component" value="Unassembled WGS sequence"/>
</dbReference>
<sequence>MADRRLRHVTNLDNEFIGDYYSIDNFDEKSKNCMEILIAESIGEITKNYLPEYQRLSAFSYYPPLKPEQIRKLTIENVTSNDVQIQITDRIYNRLELILKSKTPNWNATDQRTAKRFVTNAVQDAVEAIRKKLNECIALENQTPNIIVQRFVLDNNRLKIV</sequence>
<dbReference type="Proteomes" id="UP000663833">
    <property type="component" value="Unassembled WGS sequence"/>
</dbReference>
<evidence type="ECO:0000313" key="11">
    <source>
        <dbReference type="Proteomes" id="UP000663862"/>
    </source>
</evidence>
<dbReference type="EMBL" id="CAJOBS010000449">
    <property type="protein sequence ID" value="CAF4579387.1"/>
    <property type="molecule type" value="Genomic_DNA"/>
</dbReference>
<dbReference type="Proteomes" id="UP000663873">
    <property type="component" value="Unassembled WGS sequence"/>
</dbReference>
<comment type="caution">
    <text evidence="7">The sequence shown here is derived from an EMBL/GenBank/DDBJ whole genome shotgun (WGS) entry which is preliminary data.</text>
</comment>
<evidence type="ECO:0000313" key="12">
    <source>
        <dbReference type="Proteomes" id="UP000663873"/>
    </source>
</evidence>
<dbReference type="AlphaFoldDB" id="A0A820KW70"/>
<dbReference type="EMBL" id="CAJNYD010000054">
    <property type="protein sequence ID" value="CAF3197199.1"/>
    <property type="molecule type" value="Genomic_DNA"/>
</dbReference>
<evidence type="ECO:0000313" key="6">
    <source>
        <dbReference type="EMBL" id="CAF4200415.1"/>
    </source>
</evidence>
<dbReference type="Proteomes" id="UP000663851">
    <property type="component" value="Unassembled WGS sequence"/>
</dbReference>
<dbReference type="EMBL" id="CAJNYT010000069">
    <property type="protein sequence ID" value="CAF3326829.1"/>
    <property type="molecule type" value="Genomic_DNA"/>
</dbReference>
<evidence type="ECO:0000313" key="3">
    <source>
        <dbReference type="EMBL" id="CAF3317615.1"/>
    </source>
</evidence>
<dbReference type="Proteomes" id="UP000663825">
    <property type="component" value="Unassembled WGS sequence"/>
</dbReference>
<dbReference type="EMBL" id="CAJNYU010000026">
    <property type="protein sequence ID" value="CAF3317615.1"/>
    <property type="molecule type" value="Genomic_DNA"/>
</dbReference>
<evidence type="ECO:0000313" key="4">
    <source>
        <dbReference type="EMBL" id="CAF3326829.1"/>
    </source>
</evidence>
<dbReference type="Proteomes" id="UP000663872">
    <property type="component" value="Unassembled WGS sequence"/>
</dbReference>
<proteinExistence type="predicted"/>
<name>A0A820KW70_9BILA</name>
<evidence type="ECO:0000313" key="9">
    <source>
        <dbReference type="EMBL" id="CAF4762095.1"/>
    </source>
</evidence>
<dbReference type="EMBL" id="CAJOBQ010000396">
    <property type="protein sequence ID" value="CAF4345747.1"/>
    <property type="molecule type" value="Genomic_DNA"/>
</dbReference>
<keyword evidence="12" id="KW-1185">Reference proteome</keyword>
<evidence type="ECO:0000313" key="5">
    <source>
        <dbReference type="EMBL" id="CAF3330322.1"/>
    </source>
</evidence>
<protein>
    <submittedName>
        <fullName evidence="7">Uncharacterized protein</fullName>
    </submittedName>
</protein>
<accession>A0A820KW70</accession>
<dbReference type="EMBL" id="CAJOBP010041929">
    <property type="protein sequence ID" value="CAF4762095.1"/>
    <property type="molecule type" value="Genomic_DNA"/>
</dbReference>
<dbReference type="EMBL" id="CAJOBR010007191">
    <property type="protein sequence ID" value="CAF4858559.1"/>
    <property type="molecule type" value="Genomic_DNA"/>
</dbReference>